<gene>
    <name evidence="1" type="ORF">HETSPECPRED_006494</name>
</gene>
<protein>
    <submittedName>
        <fullName evidence="1">Uncharacterized protein</fullName>
    </submittedName>
</protein>
<comment type="caution">
    <text evidence="1">The sequence shown here is derived from an EMBL/GenBank/DDBJ whole genome shotgun (WGS) entry which is preliminary data.</text>
</comment>
<reference evidence="1" key="1">
    <citation type="submission" date="2021-03" db="EMBL/GenBank/DDBJ databases">
        <authorList>
            <person name="Tagirdzhanova G."/>
        </authorList>
    </citation>
    <scope>NUCLEOTIDE SEQUENCE</scope>
</reference>
<evidence type="ECO:0000313" key="1">
    <source>
        <dbReference type="EMBL" id="CAF9927055.1"/>
    </source>
</evidence>
<organism evidence="1 2">
    <name type="scientific">Heterodermia speciosa</name>
    <dbReference type="NCBI Taxonomy" id="116794"/>
    <lineage>
        <taxon>Eukaryota</taxon>
        <taxon>Fungi</taxon>
        <taxon>Dikarya</taxon>
        <taxon>Ascomycota</taxon>
        <taxon>Pezizomycotina</taxon>
        <taxon>Lecanoromycetes</taxon>
        <taxon>OSLEUM clade</taxon>
        <taxon>Lecanoromycetidae</taxon>
        <taxon>Caliciales</taxon>
        <taxon>Physciaceae</taxon>
        <taxon>Heterodermia</taxon>
    </lineage>
</organism>
<keyword evidence="2" id="KW-1185">Reference proteome</keyword>
<evidence type="ECO:0000313" key="2">
    <source>
        <dbReference type="Proteomes" id="UP000664521"/>
    </source>
</evidence>
<name>A0A8H3IN46_9LECA</name>
<dbReference type="EMBL" id="CAJPDS010000043">
    <property type="protein sequence ID" value="CAF9927055.1"/>
    <property type="molecule type" value="Genomic_DNA"/>
</dbReference>
<dbReference type="Proteomes" id="UP000664521">
    <property type="component" value="Unassembled WGS sequence"/>
</dbReference>
<feature type="non-terminal residue" evidence="1">
    <location>
        <position position="62"/>
    </location>
</feature>
<accession>A0A8H3IN46</accession>
<proteinExistence type="predicted"/>
<dbReference type="AlphaFoldDB" id="A0A8H3IN46"/>
<sequence length="62" mass="6720">MDTARWAIFTVPARHRLSTDGRVELPGFGLPLATLPYLHSVGPLQPRLPEGVMTTLPNALIG</sequence>